<feature type="domain" description="HTH cro/C1-type" evidence="2">
    <location>
        <begin position="8"/>
        <end position="61"/>
    </location>
</feature>
<sequence length="134" mass="14390">MNTIGERLKIERLRLGLSQEDFAARAGVVRRTQTNYETGERVPDAAFLATVARFGVDIHFVVLGERHPGQLSPEQHDVLDAYAAASPPVRAAALAALRSESHPQPAPAPAAGAMRLSPDAVPLHGPVEQVRKKS</sequence>
<feature type="region of interest" description="Disordered" evidence="1">
    <location>
        <begin position="98"/>
        <end position="134"/>
    </location>
</feature>
<evidence type="ECO:0000313" key="3">
    <source>
        <dbReference type="EMBL" id="GLS04963.1"/>
    </source>
</evidence>
<evidence type="ECO:0000313" key="4">
    <source>
        <dbReference type="Proteomes" id="UP001156836"/>
    </source>
</evidence>
<dbReference type="RefSeq" id="WP_018746901.1">
    <property type="nucleotide sequence ID" value="NZ_BSOZ01000030.1"/>
</dbReference>
<name>A0ABQ6BTJ2_9NEIS</name>
<gene>
    <name evidence="3" type="ORF">GCM10007860_21120</name>
</gene>
<dbReference type="InterPro" id="IPR010982">
    <property type="entry name" value="Lambda_DNA-bd_dom_sf"/>
</dbReference>
<evidence type="ECO:0000259" key="2">
    <source>
        <dbReference type="PROSITE" id="PS50943"/>
    </source>
</evidence>
<dbReference type="Pfam" id="PF13560">
    <property type="entry name" value="HTH_31"/>
    <property type="match status" value="1"/>
</dbReference>
<proteinExistence type="predicted"/>
<evidence type="ECO:0000256" key="1">
    <source>
        <dbReference type="SAM" id="MobiDB-lite"/>
    </source>
</evidence>
<dbReference type="Gene3D" id="1.10.260.40">
    <property type="entry name" value="lambda repressor-like DNA-binding domains"/>
    <property type="match status" value="1"/>
</dbReference>
<dbReference type="PROSITE" id="PS50943">
    <property type="entry name" value="HTH_CROC1"/>
    <property type="match status" value="1"/>
</dbReference>
<dbReference type="SMART" id="SM00530">
    <property type="entry name" value="HTH_XRE"/>
    <property type="match status" value="1"/>
</dbReference>
<organism evidence="3 4">
    <name type="scientific">Chitiniphilus shinanonensis</name>
    <dbReference type="NCBI Taxonomy" id="553088"/>
    <lineage>
        <taxon>Bacteria</taxon>
        <taxon>Pseudomonadati</taxon>
        <taxon>Pseudomonadota</taxon>
        <taxon>Betaproteobacteria</taxon>
        <taxon>Neisseriales</taxon>
        <taxon>Chitinibacteraceae</taxon>
        <taxon>Chitiniphilus</taxon>
    </lineage>
</organism>
<protein>
    <recommendedName>
        <fullName evidence="2">HTH cro/C1-type domain-containing protein</fullName>
    </recommendedName>
</protein>
<dbReference type="EMBL" id="BSOZ01000030">
    <property type="protein sequence ID" value="GLS04963.1"/>
    <property type="molecule type" value="Genomic_DNA"/>
</dbReference>
<dbReference type="Proteomes" id="UP001156836">
    <property type="component" value="Unassembled WGS sequence"/>
</dbReference>
<dbReference type="SUPFAM" id="SSF47413">
    <property type="entry name" value="lambda repressor-like DNA-binding domains"/>
    <property type="match status" value="1"/>
</dbReference>
<reference evidence="4" key="1">
    <citation type="journal article" date="2019" name="Int. J. Syst. Evol. Microbiol.">
        <title>The Global Catalogue of Microorganisms (GCM) 10K type strain sequencing project: providing services to taxonomists for standard genome sequencing and annotation.</title>
        <authorList>
            <consortium name="The Broad Institute Genomics Platform"/>
            <consortium name="The Broad Institute Genome Sequencing Center for Infectious Disease"/>
            <person name="Wu L."/>
            <person name="Ma J."/>
        </authorList>
    </citation>
    <scope>NUCLEOTIDE SEQUENCE [LARGE SCALE GENOMIC DNA]</scope>
    <source>
        <strain evidence="4">NBRC 104970</strain>
    </source>
</reference>
<dbReference type="InterPro" id="IPR001387">
    <property type="entry name" value="Cro/C1-type_HTH"/>
</dbReference>
<keyword evidence="4" id="KW-1185">Reference proteome</keyword>
<comment type="caution">
    <text evidence="3">The sequence shown here is derived from an EMBL/GenBank/DDBJ whole genome shotgun (WGS) entry which is preliminary data.</text>
</comment>
<dbReference type="CDD" id="cd00093">
    <property type="entry name" value="HTH_XRE"/>
    <property type="match status" value="1"/>
</dbReference>
<accession>A0ABQ6BTJ2</accession>